<dbReference type="Gene3D" id="1.20.1250.20">
    <property type="entry name" value="MFS general substrate transporter like domains"/>
    <property type="match status" value="2"/>
</dbReference>
<feature type="transmembrane region" description="Helical" evidence="7">
    <location>
        <begin position="106"/>
        <end position="125"/>
    </location>
</feature>
<dbReference type="OrthoDB" id="3639251at2759"/>
<feature type="transmembrane region" description="Helical" evidence="7">
    <location>
        <begin position="166"/>
        <end position="187"/>
    </location>
</feature>
<evidence type="ECO:0000313" key="9">
    <source>
        <dbReference type="Proteomes" id="UP000054144"/>
    </source>
</evidence>
<dbReference type="FunFam" id="1.20.1250.20:FF:000057">
    <property type="entry name" value="MFS general substrate transporter"/>
    <property type="match status" value="1"/>
</dbReference>
<keyword evidence="9" id="KW-1185">Reference proteome</keyword>
<comment type="subcellular location">
    <subcellularLocation>
        <location evidence="1">Membrane</location>
        <topology evidence="1">Multi-pass membrane protein</topology>
    </subcellularLocation>
</comment>
<feature type="transmembrane region" description="Helical" evidence="7">
    <location>
        <begin position="131"/>
        <end position="154"/>
    </location>
</feature>
<name>A0A0D7A438_9AGAR</name>
<dbReference type="FunFam" id="1.20.1250.20:FF:000394">
    <property type="entry name" value="MFS general substrate transporter"/>
    <property type="match status" value="1"/>
</dbReference>
<feature type="transmembrane region" description="Helical" evidence="7">
    <location>
        <begin position="429"/>
        <end position="450"/>
    </location>
</feature>
<dbReference type="Pfam" id="PF07690">
    <property type="entry name" value="MFS_1"/>
    <property type="match status" value="1"/>
</dbReference>
<gene>
    <name evidence="8" type="ORF">FISHEDRAFT_61715</name>
</gene>
<sequence length="475" mass="52597">MKSQGKQQEKEWHEESSNAMEYTPGSEAEKRLLRKIDKRIVPTVWVLYTLSYLDRANIGNAKVGGMQADLNLTSNQYSVILLLFFVSYVIFEVPSNMILSRVRPSIYLSVLCLLWGGVAACMAACNSWQAISGVRFCLGVIEAGFAPGVAFYLSSWYKKHELAKRYSIYYTATAVSGAFSGLLAGVITDHLDGARGIAGWKWLLLIEGVGASSASCITWKILPDWPTTTSWLTEEEKSIAVQRLTWDGIGNTGGANQPSHREAAKMAALDWRTWMLVFMYMLSTGAQTIQYFVPTLVDQLGYTGFIAQYMTIPIYAVAFIFILLFCFISDIRKERGNYISITAGIACISFIITVAVDNEHVKYAFLCFAVGGIYAACPLTLLWVAKIIAFPAEKRAIAIAIVNALGNSASIYGSFLWPDNTGPRYVQGFATTTVFVFVLGVTAQINKWLIKKYPSDSMDTSDQFPDKVDEETGRV</sequence>
<protein>
    <submittedName>
        <fullName evidence="8">MFS general substrate transporter</fullName>
    </submittedName>
</protein>
<dbReference type="SUPFAM" id="SSF103473">
    <property type="entry name" value="MFS general substrate transporter"/>
    <property type="match status" value="1"/>
</dbReference>
<evidence type="ECO:0000313" key="8">
    <source>
        <dbReference type="EMBL" id="KIY44671.1"/>
    </source>
</evidence>
<feature type="compositionally biased region" description="Basic and acidic residues" evidence="6">
    <location>
        <begin position="7"/>
        <end position="16"/>
    </location>
</feature>
<feature type="transmembrane region" description="Helical" evidence="7">
    <location>
        <begin position="338"/>
        <end position="356"/>
    </location>
</feature>
<feature type="transmembrane region" description="Helical" evidence="7">
    <location>
        <begin position="78"/>
        <end position="99"/>
    </location>
</feature>
<feature type="transmembrane region" description="Helical" evidence="7">
    <location>
        <begin position="362"/>
        <end position="384"/>
    </location>
</feature>
<evidence type="ECO:0000256" key="7">
    <source>
        <dbReference type="SAM" id="Phobius"/>
    </source>
</evidence>
<keyword evidence="4 7" id="KW-1133">Transmembrane helix</keyword>
<proteinExistence type="predicted"/>
<dbReference type="GO" id="GO:0016020">
    <property type="term" value="C:membrane"/>
    <property type="evidence" value="ECO:0007669"/>
    <property type="project" value="UniProtKB-SubCell"/>
</dbReference>
<feature type="region of interest" description="Disordered" evidence="6">
    <location>
        <begin position="1"/>
        <end position="23"/>
    </location>
</feature>
<evidence type="ECO:0000256" key="5">
    <source>
        <dbReference type="ARBA" id="ARBA00023136"/>
    </source>
</evidence>
<dbReference type="InterPro" id="IPR011701">
    <property type="entry name" value="MFS"/>
</dbReference>
<organism evidence="8 9">
    <name type="scientific">Fistulina hepatica ATCC 64428</name>
    <dbReference type="NCBI Taxonomy" id="1128425"/>
    <lineage>
        <taxon>Eukaryota</taxon>
        <taxon>Fungi</taxon>
        <taxon>Dikarya</taxon>
        <taxon>Basidiomycota</taxon>
        <taxon>Agaricomycotina</taxon>
        <taxon>Agaricomycetes</taxon>
        <taxon>Agaricomycetidae</taxon>
        <taxon>Agaricales</taxon>
        <taxon>Fistulinaceae</taxon>
        <taxon>Fistulina</taxon>
    </lineage>
</organism>
<keyword evidence="2" id="KW-0813">Transport</keyword>
<dbReference type="GO" id="GO:0022857">
    <property type="term" value="F:transmembrane transporter activity"/>
    <property type="evidence" value="ECO:0007669"/>
    <property type="project" value="InterPro"/>
</dbReference>
<evidence type="ECO:0000256" key="1">
    <source>
        <dbReference type="ARBA" id="ARBA00004141"/>
    </source>
</evidence>
<keyword evidence="5 7" id="KW-0472">Membrane</keyword>
<evidence type="ECO:0000256" key="6">
    <source>
        <dbReference type="SAM" id="MobiDB-lite"/>
    </source>
</evidence>
<feature type="transmembrane region" description="Helical" evidence="7">
    <location>
        <begin position="396"/>
        <end position="417"/>
    </location>
</feature>
<dbReference type="AlphaFoldDB" id="A0A0D7A438"/>
<feature type="region of interest" description="Disordered" evidence="6">
    <location>
        <begin position="456"/>
        <end position="475"/>
    </location>
</feature>
<evidence type="ECO:0000256" key="2">
    <source>
        <dbReference type="ARBA" id="ARBA00022448"/>
    </source>
</evidence>
<dbReference type="EMBL" id="KN882067">
    <property type="protein sequence ID" value="KIY44671.1"/>
    <property type="molecule type" value="Genomic_DNA"/>
</dbReference>
<reference evidence="8 9" key="1">
    <citation type="journal article" date="2015" name="Fungal Genet. Biol.">
        <title>Evolution of novel wood decay mechanisms in Agaricales revealed by the genome sequences of Fistulina hepatica and Cylindrobasidium torrendii.</title>
        <authorList>
            <person name="Floudas D."/>
            <person name="Held B.W."/>
            <person name="Riley R."/>
            <person name="Nagy L.G."/>
            <person name="Koehler G."/>
            <person name="Ransdell A.S."/>
            <person name="Younus H."/>
            <person name="Chow J."/>
            <person name="Chiniquy J."/>
            <person name="Lipzen A."/>
            <person name="Tritt A."/>
            <person name="Sun H."/>
            <person name="Haridas S."/>
            <person name="LaButti K."/>
            <person name="Ohm R.A."/>
            <person name="Kues U."/>
            <person name="Blanchette R.A."/>
            <person name="Grigoriev I.V."/>
            <person name="Minto R.E."/>
            <person name="Hibbett D.S."/>
        </authorList>
    </citation>
    <scope>NUCLEOTIDE SEQUENCE [LARGE SCALE GENOMIC DNA]</scope>
    <source>
        <strain evidence="8 9">ATCC 64428</strain>
    </source>
</reference>
<evidence type="ECO:0000256" key="4">
    <source>
        <dbReference type="ARBA" id="ARBA00022989"/>
    </source>
</evidence>
<dbReference type="Proteomes" id="UP000054144">
    <property type="component" value="Unassembled WGS sequence"/>
</dbReference>
<keyword evidence="3 7" id="KW-0812">Transmembrane</keyword>
<feature type="transmembrane region" description="Helical" evidence="7">
    <location>
        <begin position="274"/>
        <end position="293"/>
    </location>
</feature>
<dbReference type="PANTHER" id="PTHR43791">
    <property type="entry name" value="PERMEASE-RELATED"/>
    <property type="match status" value="1"/>
</dbReference>
<evidence type="ECO:0000256" key="3">
    <source>
        <dbReference type="ARBA" id="ARBA00022692"/>
    </source>
</evidence>
<dbReference type="InterPro" id="IPR036259">
    <property type="entry name" value="MFS_trans_sf"/>
</dbReference>
<feature type="transmembrane region" description="Helical" evidence="7">
    <location>
        <begin position="305"/>
        <end position="326"/>
    </location>
</feature>
<feature type="compositionally biased region" description="Basic and acidic residues" evidence="6">
    <location>
        <begin position="464"/>
        <end position="475"/>
    </location>
</feature>
<accession>A0A0D7A438</accession>
<dbReference type="PANTHER" id="PTHR43791:SF38">
    <property type="entry name" value="MAJOR FACILITATOR SUPERFAMILY (MFS) PROFILE DOMAIN-CONTAINING PROTEIN"/>
    <property type="match status" value="1"/>
</dbReference>